<dbReference type="EMBL" id="JAAMPT010000204">
    <property type="protein sequence ID" value="NMH24830.1"/>
    <property type="molecule type" value="Genomic_DNA"/>
</dbReference>
<evidence type="ECO:0000256" key="1">
    <source>
        <dbReference type="SAM" id="SignalP"/>
    </source>
</evidence>
<dbReference type="SUPFAM" id="SSF63825">
    <property type="entry name" value="YWTD domain"/>
    <property type="match status" value="1"/>
</dbReference>
<evidence type="ECO:0000313" key="2">
    <source>
        <dbReference type="EMBL" id="NMH24830.1"/>
    </source>
</evidence>
<organism evidence="2 3">
    <name type="scientific">Flavobacterium solisilvae</name>
    <dbReference type="NCBI Taxonomy" id="1852019"/>
    <lineage>
        <taxon>Bacteria</taxon>
        <taxon>Pseudomonadati</taxon>
        <taxon>Bacteroidota</taxon>
        <taxon>Flavobacteriia</taxon>
        <taxon>Flavobacteriales</taxon>
        <taxon>Flavobacteriaceae</taxon>
        <taxon>Flavobacterium</taxon>
    </lineage>
</organism>
<protein>
    <recommendedName>
        <fullName evidence="4">Tetratricopeptide repeat protein</fullName>
    </recommendedName>
</protein>
<dbReference type="NCBIfam" id="NF047558">
    <property type="entry name" value="TPR_END_plus"/>
    <property type="match status" value="1"/>
</dbReference>
<gene>
    <name evidence="2" type="ORF">G6042_06065</name>
</gene>
<keyword evidence="3" id="KW-1185">Reference proteome</keyword>
<dbReference type="InterPro" id="IPR011990">
    <property type="entry name" value="TPR-like_helical_dom_sf"/>
</dbReference>
<dbReference type="Gene3D" id="1.25.40.10">
    <property type="entry name" value="Tetratricopeptide repeat domain"/>
    <property type="match status" value="1"/>
</dbReference>
<evidence type="ECO:0000313" key="3">
    <source>
        <dbReference type="Proteomes" id="UP000767947"/>
    </source>
</evidence>
<evidence type="ECO:0008006" key="4">
    <source>
        <dbReference type="Google" id="ProtNLM"/>
    </source>
</evidence>
<name>A0ABX1QRE0_9FLAO</name>
<accession>A0ABX1QRE0</accession>
<dbReference type="SUPFAM" id="SSF48452">
    <property type="entry name" value="TPR-like"/>
    <property type="match status" value="1"/>
</dbReference>
<feature type="signal peptide" evidence="1">
    <location>
        <begin position="1"/>
        <end position="17"/>
    </location>
</feature>
<comment type="caution">
    <text evidence="2">The sequence shown here is derived from an EMBL/GenBank/DDBJ whole genome shotgun (WGS) entry which is preliminary data.</text>
</comment>
<feature type="chain" id="PRO_5046718186" description="Tetratricopeptide repeat protein" evidence="1">
    <location>
        <begin position="18"/>
        <end position="414"/>
    </location>
</feature>
<keyword evidence="1" id="KW-0732">Signal</keyword>
<proteinExistence type="predicted"/>
<dbReference type="Proteomes" id="UP000767947">
    <property type="component" value="Unassembled WGS sequence"/>
</dbReference>
<sequence>MKNIVFLLVMFSFLSNAQSQRDLYNNSIKAYEAKNYSEFLQLTKQLDSIRPMHPTFTYNLAIAYALNQQTDNAVLQLKKAILMNAKTAFEDDTDFQSIKETEAFKSLSAFKQKQLDVVATSQKVITLSEKALHPESVLYLSKAKTWLASSIRKRKIVSFDEKTGNCTDWLTTENILAVFALKPDAKEEFLWVATCAVPEMENYSETLKGKAEILKVNIKTKKIIKRYSLEGNHVFGDIYVTKNNKVFISDSDKPIIYTIKNDELAVWLSLENTAFNLQGITMNREEDMLFIADYLKGIAAIKTANKEVSWLNFPKDATPKGIDGLVYAKNSLFAVQNGVSPIRITQLKLNSSHTEITDFKIVDNNRPEFDEPALLTLVKDKLYFFANSPWKAYDKNGVLDESKVTNPELFFLKQ</sequence>
<dbReference type="RefSeq" id="WP_169523414.1">
    <property type="nucleotide sequence ID" value="NZ_JAAMPT010000204.1"/>
</dbReference>
<reference evidence="2 3" key="1">
    <citation type="submission" date="2020-02" db="EMBL/GenBank/DDBJ databases">
        <title>Flavobacterium sp. genome.</title>
        <authorList>
            <person name="Jung H.S."/>
            <person name="Baek J.H."/>
            <person name="Jeon C.O."/>
        </authorList>
    </citation>
    <scope>NUCLEOTIDE SEQUENCE [LARGE SCALE GENOMIC DNA]</scope>
    <source>
        <strain evidence="2 3">SE-s27</strain>
    </source>
</reference>